<reference evidence="1" key="2">
    <citation type="journal article" date="2015" name="Data Brief">
        <title>Shoot transcriptome of the giant reed, Arundo donax.</title>
        <authorList>
            <person name="Barrero R.A."/>
            <person name="Guerrero F.D."/>
            <person name="Moolhuijzen P."/>
            <person name="Goolsby J.A."/>
            <person name="Tidwell J."/>
            <person name="Bellgard S.E."/>
            <person name="Bellgard M.I."/>
        </authorList>
    </citation>
    <scope>NUCLEOTIDE SEQUENCE</scope>
    <source>
        <tissue evidence="1">Shoot tissue taken approximately 20 cm above the soil surface</tissue>
    </source>
</reference>
<sequence>MVNSTIFQCQITIQSTTYPSIFNNSSSNMLHYPLGPNLCYRDTGPGVSVQYGFGCPIRQTLENILGNQN</sequence>
<proteinExistence type="predicted"/>
<protein>
    <submittedName>
        <fullName evidence="1">Uncharacterized protein</fullName>
    </submittedName>
</protein>
<evidence type="ECO:0000313" key="1">
    <source>
        <dbReference type="EMBL" id="JAD80962.1"/>
    </source>
</evidence>
<dbReference type="AlphaFoldDB" id="A0A0A9DB43"/>
<accession>A0A0A9DB43</accession>
<organism evidence="1">
    <name type="scientific">Arundo donax</name>
    <name type="common">Giant reed</name>
    <name type="synonym">Donax arundinaceus</name>
    <dbReference type="NCBI Taxonomy" id="35708"/>
    <lineage>
        <taxon>Eukaryota</taxon>
        <taxon>Viridiplantae</taxon>
        <taxon>Streptophyta</taxon>
        <taxon>Embryophyta</taxon>
        <taxon>Tracheophyta</taxon>
        <taxon>Spermatophyta</taxon>
        <taxon>Magnoliopsida</taxon>
        <taxon>Liliopsida</taxon>
        <taxon>Poales</taxon>
        <taxon>Poaceae</taxon>
        <taxon>PACMAD clade</taxon>
        <taxon>Arundinoideae</taxon>
        <taxon>Arundineae</taxon>
        <taxon>Arundo</taxon>
    </lineage>
</organism>
<name>A0A0A9DB43_ARUDO</name>
<dbReference type="EMBL" id="GBRH01216933">
    <property type="protein sequence ID" value="JAD80962.1"/>
    <property type="molecule type" value="Transcribed_RNA"/>
</dbReference>
<reference evidence="1" key="1">
    <citation type="submission" date="2014-09" db="EMBL/GenBank/DDBJ databases">
        <authorList>
            <person name="Magalhaes I.L.F."/>
            <person name="Oliveira U."/>
            <person name="Santos F.R."/>
            <person name="Vidigal T.H.D.A."/>
            <person name="Brescovit A.D."/>
            <person name="Santos A.J."/>
        </authorList>
    </citation>
    <scope>NUCLEOTIDE SEQUENCE</scope>
    <source>
        <tissue evidence="1">Shoot tissue taken approximately 20 cm above the soil surface</tissue>
    </source>
</reference>